<dbReference type="InterPro" id="IPR050445">
    <property type="entry name" value="Bact_polysacc_biosynth/exp"/>
</dbReference>
<evidence type="ECO:0000256" key="8">
    <source>
        <dbReference type="ARBA" id="ARBA00051245"/>
    </source>
</evidence>
<keyword evidence="4" id="KW-0547">Nucleotide-binding</keyword>
<dbReference type="RefSeq" id="WP_008602587.1">
    <property type="nucleotide sequence ID" value="NZ_AMRV01000006.1"/>
</dbReference>
<name>M2SBD1_9SPHN</name>
<dbReference type="Pfam" id="PF13614">
    <property type="entry name" value="AAA_31"/>
    <property type="match status" value="1"/>
</dbReference>
<evidence type="ECO:0000256" key="3">
    <source>
        <dbReference type="ARBA" id="ARBA00022679"/>
    </source>
</evidence>
<feature type="domain" description="AAA" evidence="10">
    <location>
        <begin position="144"/>
        <end position="265"/>
    </location>
</feature>
<organism evidence="11 12">
    <name type="scientific">Pacificimonas flava</name>
    <dbReference type="NCBI Taxonomy" id="1234595"/>
    <lineage>
        <taxon>Bacteria</taxon>
        <taxon>Pseudomonadati</taxon>
        <taxon>Pseudomonadota</taxon>
        <taxon>Alphaproteobacteria</taxon>
        <taxon>Sphingomonadales</taxon>
        <taxon>Sphingosinicellaceae</taxon>
        <taxon>Pacificimonas</taxon>
    </lineage>
</organism>
<dbReference type="CDD" id="cd05387">
    <property type="entry name" value="BY-kinase"/>
    <property type="match status" value="1"/>
</dbReference>
<dbReference type="Gene3D" id="3.40.50.300">
    <property type="entry name" value="P-loop containing nucleotide triphosphate hydrolases"/>
    <property type="match status" value="1"/>
</dbReference>
<evidence type="ECO:0000256" key="2">
    <source>
        <dbReference type="ARBA" id="ARBA00011903"/>
    </source>
</evidence>
<reference evidence="11 12" key="1">
    <citation type="journal article" date="2013" name="Genome Announc.">
        <title>Draft Genome Sequence of Strain JLT2015T, Belonging to the Family Sphingomonadaceae of the Alphaproteobacteria.</title>
        <authorList>
            <person name="Tang K."/>
            <person name="Liu K."/>
            <person name="Li S."/>
            <person name="Jiao N."/>
        </authorList>
    </citation>
    <scope>NUCLEOTIDE SEQUENCE [LARGE SCALE GENOMIC DNA]</scope>
    <source>
        <strain evidence="11 12">JLT2015</strain>
    </source>
</reference>
<evidence type="ECO:0000256" key="7">
    <source>
        <dbReference type="ARBA" id="ARBA00023137"/>
    </source>
</evidence>
<evidence type="ECO:0000256" key="9">
    <source>
        <dbReference type="SAM" id="MobiDB-lite"/>
    </source>
</evidence>
<dbReference type="InterPro" id="IPR025669">
    <property type="entry name" value="AAA_dom"/>
</dbReference>
<comment type="caution">
    <text evidence="11">The sequence shown here is derived from an EMBL/GenBank/DDBJ whole genome shotgun (WGS) entry which is preliminary data.</text>
</comment>
<comment type="catalytic activity">
    <reaction evidence="8">
        <text>L-tyrosyl-[protein] + ATP = O-phospho-L-tyrosyl-[protein] + ADP + H(+)</text>
        <dbReference type="Rhea" id="RHEA:10596"/>
        <dbReference type="Rhea" id="RHEA-COMP:10136"/>
        <dbReference type="Rhea" id="RHEA-COMP:20101"/>
        <dbReference type="ChEBI" id="CHEBI:15378"/>
        <dbReference type="ChEBI" id="CHEBI:30616"/>
        <dbReference type="ChEBI" id="CHEBI:46858"/>
        <dbReference type="ChEBI" id="CHEBI:61978"/>
        <dbReference type="ChEBI" id="CHEBI:456216"/>
        <dbReference type="EC" id="2.7.10.2"/>
    </reaction>
</comment>
<feature type="compositionally biased region" description="Low complexity" evidence="9">
    <location>
        <begin position="42"/>
        <end position="57"/>
    </location>
</feature>
<keyword evidence="3" id="KW-0808">Transferase</keyword>
<keyword evidence="6" id="KW-0067">ATP-binding</keyword>
<evidence type="ECO:0000259" key="10">
    <source>
        <dbReference type="Pfam" id="PF13614"/>
    </source>
</evidence>
<dbReference type="PANTHER" id="PTHR32309">
    <property type="entry name" value="TYROSINE-PROTEIN KINASE"/>
    <property type="match status" value="1"/>
</dbReference>
<evidence type="ECO:0000256" key="4">
    <source>
        <dbReference type="ARBA" id="ARBA00022741"/>
    </source>
</evidence>
<proteinExistence type="inferred from homology"/>
<dbReference type="GO" id="GO:0005886">
    <property type="term" value="C:plasma membrane"/>
    <property type="evidence" value="ECO:0007669"/>
    <property type="project" value="TreeGrafter"/>
</dbReference>
<gene>
    <name evidence="11" type="ORF">C725_2077</name>
</gene>
<evidence type="ECO:0000313" key="12">
    <source>
        <dbReference type="Proteomes" id="UP000011717"/>
    </source>
</evidence>
<dbReference type="EMBL" id="AMRV01000006">
    <property type="protein sequence ID" value="EMD82690.1"/>
    <property type="molecule type" value="Genomic_DNA"/>
</dbReference>
<keyword evidence="12" id="KW-1185">Reference proteome</keyword>
<dbReference type="GO" id="GO:0004713">
    <property type="term" value="F:protein tyrosine kinase activity"/>
    <property type="evidence" value="ECO:0007669"/>
    <property type="project" value="UniProtKB-KW"/>
</dbReference>
<dbReference type="EC" id="2.7.10.2" evidence="2"/>
<evidence type="ECO:0000313" key="11">
    <source>
        <dbReference type="EMBL" id="EMD82690.1"/>
    </source>
</evidence>
<evidence type="ECO:0000256" key="6">
    <source>
        <dbReference type="ARBA" id="ARBA00022840"/>
    </source>
</evidence>
<dbReference type="AlphaFoldDB" id="M2SBD1"/>
<accession>M2SBD1</accession>
<dbReference type="InterPro" id="IPR027417">
    <property type="entry name" value="P-loop_NTPase"/>
</dbReference>
<dbReference type="PATRIC" id="fig|1234595.3.peg.2078"/>
<keyword evidence="7 11" id="KW-0829">Tyrosine-protein kinase</keyword>
<evidence type="ECO:0000256" key="1">
    <source>
        <dbReference type="ARBA" id="ARBA00007316"/>
    </source>
</evidence>
<dbReference type="Proteomes" id="UP000011717">
    <property type="component" value="Unassembled WGS sequence"/>
</dbReference>
<sequence>MSDKDEKPSRISLLERAAAQLSRAEAQPTPALRRVPKETPVAAPQPGPQAATDATADGETDRIGAAPSAPVPVEPKSKRSRQGMIDLAALRDLGYVVPDSPATATAEEFRIVKRQLLINAMAEGPNRIENGNLILVCSSQPNEGKTFCATNLALSIASERDLTVLLVDADFAKPEILSTLGLEGGKGLIDVVADPELDLSDCLIRTNIENLSVLPAGRQHNLTTELLASERMGRMIDEIAARYPDRIIIFDSPPCLASSSASVLALHVGQVLFVVEAENTKDAVVRDGLQMMSVCDNVSMLLNKTRYAGVGRRFGTYYGYGT</sequence>
<dbReference type="NCBIfam" id="TIGR03018">
    <property type="entry name" value="pepcterm_TyrKin"/>
    <property type="match status" value="1"/>
</dbReference>
<comment type="similarity">
    <text evidence="1">Belongs to the CpsD/CapB family.</text>
</comment>
<dbReference type="InterPro" id="IPR005702">
    <property type="entry name" value="Wzc-like_C"/>
</dbReference>
<keyword evidence="5 11" id="KW-0418">Kinase</keyword>
<dbReference type="PANTHER" id="PTHR32309:SF13">
    <property type="entry name" value="FERRIC ENTEROBACTIN TRANSPORT PROTEIN FEPE"/>
    <property type="match status" value="1"/>
</dbReference>
<evidence type="ECO:0000256" key="5">
    <source>
        <dbReference type="ARBA" id="ARBA00022777"/>
    </source>
</evidence>
<protein>
    <recommendedName>
        <fullName evidence="2">non-specific protein-tyrosine kinase</fullName>
        <ecNumber evidence="2">2.7.10.2</ecNumber>
    </recommendedName>
</protein>
<dbReference type="SUPFAM" id="SSF52540">
    <property type="entry name" value="P-loop containing nucleoside triphosphate hydrolases"/>
    <property type="match status" value="1"/>
</dbReference>
<feature type="region of interest" description="Disordered" evidence="9">
    <location>
        <begin position="18"/>
        <end position="82"/>
    </location>
</feature>